<evidence type="ECO:0000313" key="1">
    <source>
        <dbReference type="EMBL" id="CAA9446330.1"/>
    </source>
</evidence>
<accession>A0A6J4QKN9</accession>
<sequence>MTGPSDSERRTFSVLAWPSDRRVVLYVPEIEASTLVPDLRGAQAAATSLITDLTGLDAAAVRCEIAFGRPPP</sequence>
<dbReference type="AlphaFoldDB" id="A0A6J4QKN9"/>
<reference evidence="1" key="1">
    <citation type="submission" date="2020-02" db="EMBL/GenBank/DDBJ databases">
        <authorList>
            <person name="Meier V. D."/>
        </authorList>
    </citation>
    <scope>NUCLEOTIDE SEQUENCE</scope>
    <source>
        <strain evidence="1">AVDCRST_MAG66</strain>
    </source>
</reference>
<protein>
    <submittedName>
        <fullName evidence="1">Uncharacterized protein</fullName>
    </submittedName>
</protein>
<dbReference type="EMBL" id="CADCUS010000598">
    <property type="protein sequence ID" value="CAA9446330.1"/>
    <property type="molecule type" value="Genomic_DNA"/>
</dbReference>
<gene>
    <name evidence="1" type="ORF">AVDCRST_MAG66-4443</name>
</gene>
<name>A0A6J4QKN9_9PSEU</name>
<organism evidence="1">
    <name type="scientific">uncultured Pseudonocardia sp</name>
    <dbReference type="NCBI Taxonomy" id="211455"/>
    <lineage>
        <taxon>Bacteria</taxon>
        <taxon>Bacillati</taxon>
        <taxon>Actinomycetota</taxon>
        <taxon>Actinomycetes</taxon>
        <taxon>Pseudonocardiales</taxon>
        <taxon>Pseudonocardiaceae</taxon>
        <taxon>Pseudonocardia</taxon>
        <taxon>environmental samples</taxon>
    </lineage>
</organism>
<proteinExistence type="predicted"/>